<dbReference type="Gene3D" id="3.60.10.10">
    <property type="entry name" value="Endonuclease/exonuclease/phosphatase"/>
    <property type="match status" value="1"/>
</dbReference>
<reference evidence="1" key="2">
    <citation type="journal article" date="2024" name="Plant">
        <title>Genomic evolution and insights into agronomic trait innovations of Sesamum species.</title>
        <authorList>
            <person name="Miao H."/>
            <person name="Wang L."/>
            <person name="Qu L."/>
            <person name="Liu H."/>
            <person name="Sun Y."/>
            <person name="Le M."/>
            <person name="Wang Q."/>
            <person name="Wei S."/>
            <person name="Zheng Y."/>
            <person name="Lin W."/>
            <person name="Duan Y."/>
            <person name="Cao H."/>
            <person name="Xiong S."/>
            <person name="Wang X."/>
            <person name="Wei L."/>
            <person name="Li C."/>
            <person name="Ma Q."/>
            <person name="Ju M."/>
            <person name="Zhao R."/>
            <person name="Li G."/>
            <person name="Mu C."/>
            <person name="Tian Q."/>
            <person name="Mei H."/>
            <person name="Zhang T."/>
            <person name="Gao T."/>
            <person name="Zhang H."/>
        </authorList>
    </citation>
    <scope>NUCLEOTIDE SEQUENCE</scope>
    <source>
        <strain evidence="1">G02</strain>
    </source>
</reference>
<dbReference type="SUPFAM" id="SSF56219">
    <property type="entry name" value="DNase I-like"/>
    <property type="match status" value="1"/>
</dbReference>
<gene>
    <name evidence="1" type="ORF">Sradi_7005100</name>
</gene>
<dbReference type="PANTHER" id="PTHR33710">
    <property type="entry name" value="BNAC02G09200D PROTEIN"/>
    <property type="match status" value="1"/>
</dbReference>
<sequence>MDEFQECILETGLITLPMQGEVFTWHNCSSDNKSLWKRLDVMLVSDYWLGRWSNASYVNLTLWTSDHSLLVIHGDTQTRQDHIAAMYAVTRKLKVLKPVFRQQRRHKGDLSLNVKLVATLLESAQKLLNADHHNSVLLQLEQCCRLAL</sequence>
<dbReference type="AlphaFoldDB" id="A0AAW2JCI1"/>
<organism evidence="1">
    <name type="scientific">Sesamum radiatum</name>
    <name type="common">Black benniseed</name>
    <dbReference type="NCBI Taxonomy" id="300843"/>
    <lineage>
        <taxon>Eukaryota</taxon>
        <taxon>Viridiplantae</taxon>
        <taxon>Streptophyta</taxon>
        <taxon>Embryophyta</taxon>
        <taxon>Tracheophyta</taxon>
        <taxon>Spermatophyta</taxon>
        <taxon>Magnoliopsida</taxon>
        <taxon>eudicotyledons</taxon>
        <taxon>Gunneridae</taxon>
        <taxon>Pentapetalae</taxon>
        <taxon>asterids</taxon>
        <taxon>lamiids</taxon>
        <taxon>Lamiales</taxon>
        <taxon>Pedaliaceae</taxon>
        <taxon>Sesamum</taxon>
    </lineage>
</organism>
<accession>A0AAW2JCI1</accession>
<name>A0AAW2JCI1_SESRA</name>
<dbReference type="EMBL" id="JACGWJ010000473">
    <property type="protein sequence ID" value="KAL0292024.1"/>
    <property type="molecule type" value="Genomic_DNA"/>
</dbReference>
<comment type="caution">
    <text evidence="1">The sequence shown here is derived from an EMBL/GenBank/DDBJ whole genome shotgun (WGS) entry which is preliminary data.</text>
</comment>
<reference evidence="1" key="1">
    <citation type="submission" date="2020-06" db="EMBL/GenBank/DDBJ databases">
        <authorList>
            <person name="Li T."/>
            <person name="Hu X."/>
            <person name="Zhang T."/>
            <person name="Song X."/>
            <person name="Zhang H."/>
            <person name="Dai N."/>
            <person name="Sheng W."/>
            <person name="Hou X."/>
            <person name="Wei L."/>
        </authorList>
    </citation>
    <scope>NUCLEOTIDE SEQUENCE</scope>
    <source>
        <strain evidence="1">G02</strain>
        <tissue evidence="1">Leaf</tissue>
    </source>
</reference>
<evidence type="ECO:0000313" key="1">
    <source>
        <dbReference type="EMBL" id="KAL0292024.1"/>
    </source>
</evidence>
<proteinExistence type="predicted"/>
<dbReference type="PANTHER" id="PTHR33710:SF64">
    <property type="entry name" value="ENDONUCLEASE_EXONUCLEASE_PHOSPHATASE DOMAIN-CONTAINING PROTEIN"/>
    <property type="match status" value="1"/>
</dbReference>
<protein>
    <submittedName>
        <fullName evidence="1">Uncharacterized protein</fullName>
    </submittedName>
</protein>
<dbReference type="InterPro" id="IPR036691">
    <property type="entry name" value="Endo/exonu/phosph_ase_sf"/>
</dbReference>